<name>A0ACC3B9Y1_9EURO</name>
<comment type="caution">
    <text evidence="1">The sequence shown here is derived from an EMBL/GenBank/DDBJ whole genome shotgun (WGS) entry which is preliminary data.</text>
</comment>
<gene>
    <name evidence="1" type="ORF">N8T08_001372</name>
</gene>
<sequence length="247" mass="28231">MAFGLPAYILDTAVHHQGQHLRQLRFRQSGLSSVPTPVAGNFLGLSSEQIAELATKLPHVESLGLDMRFENSIDRPFGVGKSMLTSFRNKPCDPLDSIAQFPSLRYLELNTPVYLADHSRPKQSWVEASIAEETFRYVDRIKAGTRLESLDILAGPWRQFQQPFKHTANNPKRRMLPFGWMYASWRDTKLPDKVHELYLPGTKECYWNLSADDVYEQTMSAAGLWDSKAKTVYGPAIWRNALTDFFY</sequence>
<proteinExistence type="predicted"/>
<accession>A0ACC3B9Y1</accession>
<reference evidence="1 2" key="1">
    <citation type="journal article" date="2023" name="ACS Omega">
        <title>Identification of the Neoaspergillic Acid Biosynthesis Gene Cluster by Establishing an In Vitro CRISPR-Ribonucleoprotein Genetic System in Aspergillus melleus.</title>
        <authorList>
            <person name="Yuan B."/>
            <person name="Grau M.F."/>
            <person name="Murata R.M."/>
            <person name="Torok T."/>
            <person name="Venkateswaran K."/>
            <person name="Stajich J.E."/>
            <person name="Wang C.C.C."/>
        </authorList>
    </citation>
    <scope>NUCLEOTIDE SEQUENCE [LARGE SCALE GENOMIC DNA]</scope>
    <source>
        <strain evidence="1 2">IMV 1140</strain>
    </source>
</reference>
<organism evidence="1 2">
    <name type="scientific">Aspergillus melleus</name>
    <dbReference type="NCBI Taxonomy" id="138277"/>
    <lineage>
        <taxon>Eukaryota</taxon>
        <taxon>Fungi</taxon>
        <taxon>Dikarya</taxon>
        <taxon>Ascomycota</taxon>
        <taxon>Pezizomycotina</taxon>
        <taxon>Eurotiomycetes</taxon>
        <taxon>Eurotiomycetidae</taxon>
        <taxon>Eurotiales</taxon>
        <taxon>Aspergillaceae</taxon>
        <taxon>Aspergillus</taxon>
        <taxon>Aspergillus subgen. Circumdati</taxon>
    </lineage>
</organism>
<keyword evidence="2" id="KW-1185">Reference proteome</keyword>
<evidence type="ECO:0000313" key="2">
    <source>
        <dbReference type="Proteomes" id="UP001177260"/>
    </source>
</evidence>
<dbReference type="EMBL" id="JAOPJF010000012">
    <property type="protein sequence ID" value="KAK1147295.1"/>
    <property type="molecule type" value="Genomic_DNA"/>
</dbReference>
<dbReference type="Proteomes" id="UP001177260">
    <property type="component" value="Unassembled WGS sequence"/>
</dbReference>
<evidence type="ECO:0000313" key="1">
    <source>
        <dbReference type="EMBL" id="KAK1147295.1"/>
    </source>
</evidence>
<protein>
    <submittedName>
        <fullName evidence="1">Uncharacterized protein</fullName>
    </submittedName>
</protein>